<dbReference type="InterPro" id="IPR013785">
    <property type="entry name" value="Aldolase_TIM"/>
</dbReference>
<evidence type="ECO:0000256" key="2">
    <source>
        <dbReference type="PIRNR" id="PIRNR001365"/>
    </source>
</evidence>
<comment type="similarity">
    <text evidence="2">Belongs to the DapA family.</text>
</comment>
<gene>
    <name evidence="5" type="ORF">MAM1_0019d01718</name>
</gene>
<dbReference type="AlphaFoldDB" id="A0A0C9M1J2"/>
<dbReference type="CDD" id="cd00408">
    <property type="entry name" value="DHDPS-like"/>
    <property type="match status" value="1"/>
</dbReference>
<feature type="active site" description="Schiff-base intermediate with substrate" evidence="3">
    <location>
        <position position="169"/>
    </location>
</feature>
<reference evidence="5" key="1">
    <citation type="submission" date="2014-09" db="EMBL/GenBank/DDBJ databases">
        <title>Draft genome sequence of an oleaginous Mucoromycotina fungus Mucor ambiguus NBRC6742.</title>
        <authorList>
            <person name="Takeda I."/>
            <person name="Yamane N."/>
            <person name="Morita T."/>
            <person name="Tamano K."/>
            <person name="Machida M."/>
            <person name="Baker S."/>
            <person name="Koike H."/>
        </authorList>
    </citation>
    <scope>NUCLEOTIDE SEQUENCE</scope>
    <source>
        <strain evidence="5">NBRC 6742</strain>
    </source>
</reference>
<dbReference type="InterPro" id="IPR002220">
    <property type="entry name" value="DapA-like"/>
</dbReference>
<evidence type="ECO:0000256" key="1">
    <source>
        <dbReference type="ARBA" id="ARBA00023239"/>
    </source>
</evidence>
<dbReference type="Proteomes" id="UP000053815">
    <property type="component" value="Unassembled WGS sequence"/>
</dbReference>
<dbReference type="OrthoDB" id="191315at2759"/>
<keyword evidence="6" id="KW-1185">Reference proteome</keyword>
<organism evidence="5">
    <name type="scientific">Mucor ambiguus</name>
    <dbReference type="NCBI Taxonomy" id="91626"/>
    <lineage>
        <taxon>Eukaryota</taxon>
        <taxon>Fungi</taxon>
        <taxon>Fungi incertae sedis</taxon>
        <taxon>Mucoromycota</taxon>
        <taxon>Mucoromycotina</taxon>
        <taxon>Mucoromycetes</taxon>
        <taxon>Mucorales</taxon>
        <taxon>Mucorineae</taxon>
        <taxon>Mucoraceae</taxon>
        <taxon>Mucor</taxon>
    </lineage>
</organism>
<dbReference type="PANTHER" id="PTHR12128:SF66">
    <property type="entry name" value="4-HYDROXY-2-OXOGLUTARATE ALDOLASE, MITOCHONDRIAL"/>
    <property type="match status" value="1"/>
</dbReference>
<keyword evidence="1 2" id="KW-0456">Lyase</keyword>
<feature type="active site" description="Proton donor/acceptor" evidence="3">
    <location>
        <position position="140"/>
    </location>
</feature>
<evidence type="ECO:0000256" key="4">
    <source>
        <dbReference type="PIRSR" id="PIRSR001365-2"/>
    </source>
</evidence>
<sequence length="296" mass="32691">MLQQQQQFIFYSIAMVTPFTKEGDLCLESIPELVKFYMNKLEAPGLLISGSTGEQHCMTIAERKQLYKIVGETVPKDFPLYAGVAAFKTKDAIELAQAAGKSGFAGIMLGVPPYRLPSQRELKQYVIDVAKSTKLPIFLYNNPDSNGVQIEPETYASIASIAANVYGLKEVGNTANVKRVKQLLGNKAGQHTFFTGIDEEYAEAYTEQGYTGITSVAGNVFPREMKQAVEYLHTDQTEEGKKLMSSLVPKIRVVLNAGFLQSIKYILRKRGAPAGYCPPPLLEPTDEDKARLDAYV</sequence>
<protein>
    <submittedName>
        <fullName evidence="5">Dihydrodipicolinate synthase</fullName>
    </submittedName>
</protein>
<dbReference type="PANTHER" id="PTHR12128">
    <property type="entry name" value="DIHYDRODIPICOLINATE SYNTHASE"/>
    <property type="match status" value="1"/>
</dbReference>
<dbReference type="Pfam" id="PF00701">
    <property type="entry name" value="DHDPS"/>
    <property type="match status" value="1"/>
</dbReference>
<name>A0A0C9M1J2_9FUNG</name>
<accession>A0A0C9M1J2</accession>
<feature type="binding site" evidence="4">
    <location>
        <position position="52"/>
    </location>
    <ligand>
        <name>pyruvate</name>
        <dbReference type="ChEBI" id="CHEBI:15361"/>
    </ligand>
</feature>
<dbReference type="SMART" id="SM01130">
    <property type="entry name" value="DHDPS"/>
    <property type="match status" value="1"/>
</dbReference>
<proteinExistence type="inferred from homology"/>
<evidence type="ECO:0000313" key="6">
    <source>
        <dbReference type="Proteomes" id="UP000053815"/>
    </source>
</evidence>
<dbReference type="PRINTS" id="PR00146">
    <property type="entry name" value="DHPICSNTHASE"/>
</dbReference>
<dbReference type="PIRSF" id="PIRSF001365">
    <property type="entry name" value="DHDPS"/>
    <property type="match status" value="1"/>
</dbReference>
<dbReference type="EMBL" id="DF836308">
    <property type="protein sequence ID" value="GAN02276.1"/>
    <property type="molecule type" value="Genomic_DNA"/>
</dbReference>
<dbReference type="STRING" id="91626.A0A0C9M1J2"/>
<evidence type="ECO:0000313" key="5">
    <source>
        <dbReference type="EMBL" id="GAN02276.1"/>
    </source>
</evidence>
<dbReference type="GO" id="GO:0008840">
    <property type="term" value="F:4-hydroxy-tetrahydrodipicolinate synthase activity"/>
    <property type="evidence" value="ECO:0007669"/>
    <property type="project" value="TreeGrafter"/>
</dbReference>
<dbReference type="SUPFAM" id="SSF51569">
    <property type="entry name" value="Aldolase"/>
    <property type="match status" value="1"/>
</dbReference>
<evidence type="ECO:0000256" key="3">
    <source>
        <dbReference type="PIRSR" id="PIRSR001365-1"/>
    </source>
</evidence>
<dbReference type="Gene3D" id="3.20.20.70">
    <property type="entry name" value="Aldolase class I"/>
    <property type="match status" value="1"/>
</dbReference>